<dbReference type="EMBL" id="SRYB01000032">
    <property type="protein sequence ID" value="TGY76978.1"/>
    <property type="molecule type" value="Genomic_DNA"/>
</dbReference>
<gene>
    <name evidence="1" type="ORF">E5331_16380</name>
</gene>
<keyword evidence="2" id="KW-1185">Reference proteome</keyword>
<dbReference type="Proteomes" id="UP000306319">
    <property type="component" value="Unassembled WGS sequence"/>
</dbReference>
<evidence type="ECO:0000313" key="1">
    <source>
        <dbReference type="EMBL" id="TGY76978.1"/>
    </source>
</evidence>
<accession>A0AC61RDK4</accession>
<name>A0AC61RDK4_9BACT</name>
<proteinExistence type="predicted"/>
<protein>
    <submittedName>
        <fullName evidence="1">Nucleotidyl transferase AbiEii/AbiGii toxin family protein</fullName>
    </submittedName>
</protein>
<evidence type="ECO:0000313" key="2">
    <source>
        <dbReference type="Proteomes" id="UP000306319"/>
    </source>
</evidence>
<organism evidence="1 2">
    <name type="scientific">Lepagella muris</name>
    <dbReference type="NCBI Taxonomy" id="3032870"/>
    <lineage>
        <taxon>Bacteria</taxon>
        <taxon>Pseudomonadati</taxon>
        <taxon>Bacteroidota</taxon>
        <taxon>Bacteroidia</taxon>
        <taxon>Bacteroidales</taxon>
        <taxon>Muribaculaceae</taxon>
        <taxon>Lepagella</taxon>
    </lineage>
</organism>
<reference evidence="1" key="1">
    <citation type="submission" date="2019-04" db="EMBL/GenBank/DDBJ databases">
        <title>Microbes associate with the intestines of laboratory mice.</title>
        <authorList>
            <person name="Navarre W."/>
            <person name="Wong E."/>
            <person name="Huang K."/>
            <person name="Tropini C."/>
            <person name="Ng K."/>
            <person name="Yu B."/>
        </authorList>
    </citation>
    <scope>NUCLEOTIDE SEQUENCE</scope>
    <source>
        <strain evidence="1">NM04_E33</strain>
    </source>
</reference>
<comment type="caution">
    <text evidence="1">The sequence shown here is derived from an EMBL/GenBank/DDBJ whole genome shotgun (WGS) entry which is preliminary data.</text>
</comment>
<sequence length="326" mass="38274">MKLHENKELLRQAIIETSADLNIPREFIEKDYWICQILQRLSRHDKSELTVWKGGTSLAKAYRLINRFSSDVDIAILSEQLSQNQQKKLVARIGHDSTIDLSELDNGNSIKNNRFRKTYHEYDTVLPAAKKSLDFLGRYVIFEINTYGNPYPYEKKVVTPFITEMMQHRGLLEMIRQYDMDPFELNVLDKRRTMCEKIVSLIRFSFENNPIDGLASKIRHFYDLHFMSIDKECHDYLTKDFSKNLIELIVHDKAEFDRPPKWKDADILSSILFTDFDGAWKSLSSKYKSELGELTYGELPKATEIAVSVKTLMEYVRMILFRHHCP</sequence>
<keyword evidence="1" id="KW-0808">Transferase</keyword>